<dbReference type="SUPFAM" id="SSF55031">
    <property type="entry name" value="Bacterial exopeptidase dimerisation domain"/>
    <property type="match status" value="1"/>
</dbReference>
<feature type="non-terminal residue" evidence="4">
    <location>
        <position position="288"/>
    </location>
</feature>
<reference evidence="4" key="1">
    <citation type="journal article" date="2015" name="Nature">
        <title>Complex archaea that bridge the gap between prokaryotes and eukaryotes.</title>
        <authorList>
            <person name="Spang A."/>
            <person name="Saw J.H."/>
            <person name="Jorgensen S.L."/>
            <person name="Zaremba-Niedzwiedzka K."/>
            <person name="Martijn J."/>
            <person name="Lind A.E."/>
            <person name="van Eijk R."/>
            <person name="Schleper C."/>
            <person name="Guy L."/>
            <person name="Ettema T.J."/>
        </authorList>
    </citation>
    <scope>NUCLEOTIDE SEQUENCE</scope>
</reference>
<dbReference type="InterPro" id="IPR036264">
    <property type="entry name" value="Bact_exopeptidase_dim_dom"/>
</dbReference>
<feature type="domain" description="Peptidase M20 dimerisation" evidence="3">
    <location>
        <begin position="211"/>
        <end position="287"/>
    </location>
</feature>
<name>A0A0F8YTY1_9ZZZZ</name>
<dbReference type="Pfam" id="PF01546">
    <property type="entry name" value="Peptidase_M20"/>
    <property type="match status" value="1"/>
</dbReference>
<dbReference type="InterPro" id="IPR002933">
    <property type="entry name" value="Peptidase_M20"/>
</dbReference>
<evidence type="ECO:0000259" key="3">
    <source>
        <dbReference type="Pfam" id="PF07687"/>
    </source>
</evidence>
<dbReference type="Pfam" id="PF07687">
    <property type="entry name" value="M20_dimer"/>
    <property type="match status" value="1"/>
</dbReference>
<keyword evidence="2" id="KW-0378">Hydrolase</keyword>
<dbReference type="Gene3D" id="3.30.70.360">
    <property type="match status" value="1"/>
</dbReference>
<dbReference type="AlphaFoldDB" id="A0A0F8YTY1"/>
<dbReference type="SUPFAM" id="SSF53187">
    <property type="entry name" value="Zn-dependent exopeptidases"/>
    <property type="match status" value="1"/>
</dbReference>
<dbReference type="InterPro" id="IPR011650">
    <property type="entry name" value="Peptidase_M20_dimer"/>
</dbReference>
<dbReference type="Gene3D" id="3.40.630.10">
    <property type="entry name" value="Zn peptidases"/>
    <property type="match status" value="1"/>
</dbReference>
<sequence>MENLEKIVLDKIDEMRDEIIKFHQQIIQIPSENPPGKYREVAKFTERKMNKIGLKTQIKRKNVIGELENGNGRTLIFNGHYDTVQAFKKWTKDPFGAEIEDGKIYGRGASDDKSCVTAEIFATQALIESGVNINGKLVVTAVGDEELGGLKGVKLLLSSGVINGDACLLGDAPPDFPFGYTGGTMFITFTINGKTGHGLGNPDMPPPYRNKYSGINTIEKMLKIMNFLVELNKEFLQVETKYPLMADSTNKISWINLAEIHGGTKISTVPDRCYLHCSVNLIPEQNTE</sequence>
<evidence type="ECO:0000256" key="1">
    <source>
        <dbReference type="ARBA" id="ARBA00022723"/>
    </source>
</evidence>
<evidence type="ECO:0000313" key="4">
    <source>
        <dbReference type="EMBL" id="KKK84898.1"/>
    </source>
</evidence>
<keyword evidence="1" id="KW-0479">Metal-binding</keyword>
<protein>
    <recommendedName>
        <fullName evidence="3">Peptidase M20 dimerisation domain-containing protein</fullName>
    </recommendedName>
</protein>
<dbReference type="GO" id="GO:0016787">
    <property type="term" value="F:hydrolase activity"/>
    <property type="evidence" value="ECO:0007669"/>
    <property type="project" value="UniProtKB-KW"/>
</dbReference>
<organism evidence="4">
    <name type="scientific">marine sediment metagenome</name>
    <dbReference type="NCBI Taxonomy" id="412755"/>
    <lineage>
        <taxon>unclassified sequences</taxon>
        <taxon>metagenomes</taxon>
        <taxon>ecological metagenomes</taxon>
    </lineage>
</organism>
<comment type="caution">
    <text evidence="4">The sequence shown here is derived from an EMBL/GenBank/DDBJ whole genome shotgun (WGS) entry which is preliminary data.</text>
</comment>
<dbReference type="EMBL" id="LAZR01051557">
    <property type="protein sequence ID" value="KKK84898.1"/>
    <property type="molecule type" value="Genomic_DNA"/>
</dbReference>
<dbReference type="PANTHER" id="PTHR43808">
    <property type="entry name" value="ACETYLORNITHINE DEACETYLASE"/>
    <property type="match status" value="1"/>
</dbReference>
<gene>
    <name evidence="4" type="ORF">LCGC14_2778720</name>
</gene>
<accession>A0A0F8YTY1</accession>
<dbReference type="InterPro" id="IPR050072">
    <property type="entry name" value="Peptidase_M20A"/>
</dbReference>
<dbReference type="GO" id="GO:0046872">
    <property type="term" value="F:metal ion binding"/>
    <property type="evidence" value="ECO:0007669"/>
    <property type="project" value="UniProtKB-KW"/>
</dbReference>
<evidence type="ECO:0000256" key="2">
    <source>
        <dbReference type="ARBA" id="ARBA00022801"/>
    </source>
</evidence>
<dbReference type="PANTHER" id="PTHR43808:SF32">
    <property type="entry name" value="ARGE_DAPE-RELATED DEACYLASE"/>
    <property type="match status" value="1"/>
</dbReference>
<proteinExistence type="predicted"/>